<sequence>MRGASVAVVDPHPDRRWTPTYAAWTDEIPGWLSAASRSTETASPSVWGTRPRLLDRSYTVLDTAALQEGLELDGAQRFRGSATELNRESVTLADGTTVRARVVVDARGAPLGAGVPEQTAYGIVVSPDVARRIAGDASAWIMDWRDDNGTDGSSLPSFLYVVPLSADRFLLEETCLIGSPALDFAELSRRLALRLSGRGYEVTGHEPVERVRFAVRPPRGGTAGVLRFGARGGLMHPATGYSVAASLSLADAVATDIADGRVPQVYSRRSAAVSKLRSLGSAALTTLPPGSVATFFDAFFDLPIERQRAYLSERDDLVGVGVAMASLFGGIDTSSRLAIVRAVGGGKLRGRTPRL</sequence>
<dbReference type="PANTHER" id="PTHR39757:SF5">
    <property type="entry name" value="OS02G0190600 PROTEIN"/>
    <property type="match status" value="1"/>
</dbReference>
<accession>A0A917D4F6</accession>
<dbReference type="SUPFAM" id="SSF51905">
    <property type="entry name" value="FAD/NAD(P)-binding domain"/>
    <property type="match status" value="1"/>
</dbReference>
<evidence type="ECO:0008006" key="3">
    <source>
        <dbReference type="Google" id="ProtNLM"/>
    </source>
</evidence>
<evidence type="ECO:0000313" key="2">
    <source>
        <dbReference type="Proteomes" id="UP000654257"/>
    </source>
</evidence>
<dbReference type="PANTHER" id="PTHR39757">
    <property type="match status" value="1"/>
</dbReference>
<keyword evidence="2" id="KW-1185">Reference proteome</keyword>
<proteinExistence type="predicted"/>
<reference evidence="1" key="2">
    <citation type="submission" date="2020-09" db="EMBL/GenBank/DDBJ databases">
        <authorList>
            <person name="Sun Q."/>
            <person name="Sedlacek I."/>
        </authorList>
    </citation>
    <scope>NUCLEOTIDE SEQUENCE</scope>
    <source>
        <strain evidence="1">CCM 7905</strain>
    </source>
</reference>
<reference evidence="1" key="1">
    <citation type="journal article" date="2014" name="Int. J. Syst. Evol. Microbiol.">
        <title>Complete genome sequence of Corynebacterium casei LMG S-19264T (=DSM 44701T), isolated from a smear-ripened cheese.</title>
        <authorList>
            <consortium name="US DOE Joint Genome Institute (JGI-PGF)"/>
            <person name="Walter F."/>
            <person name="Albersmeier A."/>
            <person name="Kalinowski J."/>
            <person name="Ruckert C."/>
        </authorList>
    </citation>
    <scope>NUCLEOTIDE SEQUENCE</scope>
    <source>
        <strain evidence="1">CCM 7905</strain>
    </source>
</reference>
<organism evidence="1 2">
    <name type="scientific">Rhodococcoides trifolii</name>
    <dbReference type="NCBI Taxonomy" id="908250"/>
    <lineage>
        <taxon>Bacteria</taxon>
        <taxon>Bacillati</taxon>
        <taxon>Actinomycetota</taxon>
        <taxon>Actinomycetes</taxon>
        <taxon>Mycobacteriales</taxon>
        <taxon>Nocardiaceae</taxon>
        <taxon>Rhodococcoides</taxon>
    </lineage>
</organism>
<gene>
    <name evidence="1" type="ORF">GCM10007304_24700</name>
</gene>
<dbReference type="AlphaFoldDB" id="A0A917D4F6"/>
<evidence type="ECO:0000313" key="1">
    <source>
        <dbReference type="EMBL" id="GGG09679.1"/>
    </source>
</evidence>
<name>A0A917D4F6_9NOCA</name>
<dbReference type="Pfam" id="PF05834">
    <property type="entry name" value="Lycopene_cycl"/>
    <property type="match status" value="1"/>
</dbReference>
<protein>
    <recommendedName>
        <fullName evidence="3">Lycopene cyclase</fullName>
    </recommendedName>
</protein>
<dbReference type="Proteomes" id="UP000654257">
    <property type="component" value="Unassembled WGS sequence"/>
</dbReference>
<dbReference type="EMBL" id="BMCU01000002">
    <property type="protein sequence ID" value="GGG09679.1"/>
    <property type="molecule type" value="Genomic_DNA"/>
</dbReference>
<comment type="caution">
    <text evidence="1">The sequence shown here is derived from an EMBL/GenBank/DDBJ whole genome shotgun (WGS) entry which is preliminary data.</text>
</comment>
<dbReference type="InterPro" id="IPR036188">
    <property type="entry name" value="FAD/NAD-bd_sf"/>
</dbReference>